<dbReference type="InterPro" id="IPR015422">
    <property type="entry name" value="PyrdxlP-dep_Trfase_small"/>
</dbReference>
<dbReference type="InterPro" id="IPR015421">
    <property type="entry name" value="PyrdxlP-dep_Trfase_major"/>
</dbReference>
<dbReference type="SUPFAM" id="SSF53383">
    <property type="entry name" value="PLP-dependent transferases"/>
    <property type="match status" value="1"/>
</dbReference>
<evidence type="ECO:0000259" key="3">
    <source>
        <dbReference type="Pfam" id="PF00266"/>
    </source>
</evidence>
<feature type="domain" description="Aminotransferase class V" evidence="3">
    <location>
        <begin position="2"/>
        <end position="351"/>
    </location>
</feature>
<evidence type="ECO:0000256" key="1">
    <source>
        <dbReference type="ARBA" id="ARBA00001933"/>
    </source>
</evidence>
<gene>
    <name evidence="4" type="primary">nifS</name>
    <name evidence="4" type="ORF">GCM10007425_25310</name>
</gene>
<dbReference type="Pfam" id="PF00266">
    <property type="entry name" value="Aminotran_5"/>
    <property type="match status" value="1"/>
</dbReference>
<sequence length="361" mass="39344">MIYLDYAATTPMSSQAIAVYTQTAKKVYGNTSSLHDVGGEAQHMLATARAMIAEKMCVTRDGVIFTGGGTEGNIIGILSLAYASNKKHIITTLAEHTSVHAALNILQHQGFTVTKLPLQKNGLLNEQLLEESITPQTGLCIIHHVNPEVGMIQPIKRIATIMKRRAIFVHIDGVQSFAKLDYSSFATLVDSIAVSAHKVGGPKGCGALFINPTICPKPLVPGVTHEKGLRGGTIDVPSILAFVSAVQHFQYDSATFNMLREKILTRLNKNYLLMQCQQQLPSICGIITNRYEGQHVMMQLNAKGIAISTGSACDIHNEDGTKTIHALGMSQYERQFIRISFGENTTLQEVETTINALNDIR</sequence>
<keyword evidence="5" id="KW-1185">Reference proteome</keyword>
<accession>A0A917G8Y2</accession>
<protein>
    <submittedName>
        <fullName evidence="4">Cysteine desulfurase</fullName>
    </submittedName>
</protein>
<dbReference type="Gene3D" id="1.10.260.50">
    <property type="match status" value="1"/>
</dbReference>
<comment type="cofactor">
    <cofactor evidence="1">
        <name>pyridoxal 5'-phosphate</name>
        <dbReference type="ChEBI" id="CHEBI:597326"/>
    </cofactor>
</comment>
<dbReference type="RefSeq" id="WP_188615431.1">
    <property type="nucleotide sequence ID" value="NZ_BMJT01000009.1"/>
</dbReference>
<dbReference type="InterPro" id="IPR015424">
    <property type="entry name" value="PyrdxlP-dep_Trfase"/>
</dbReference>
<comment type="caution">
    <text evidence="4">The sequence shown here is derived from an EMBL/GenBank/DDBJ whole genome shotgun (WGS) entry which is preliminary data.</text>
</comment>
<reference evidence="4" key="2">
    <citation type="submission" date="2020-09" db="EMBL/GenBank/DDBJ databases">
        <authorList>
            <person name="Sun Q."/>
            <person name="Zhou Y."/>
        </authorList>
    </citation>
    <scope>NUCLEOTIDE SEQUENCE</scope>
    <source>
        <strain evidence="4">CGMCC 1.15760</strain>
    </source>
</reference>
<dbReference type="InterPro" id="IPR016454">
    <property type="entry name" value="Cysteine_dSase"/>
</dbReference>
<dbReference type="AlphaFoldDB" id="A0A917G8Y2"/>
<reference evidence="4" key="1">
    <citation type="journal article" date="2014" name="Int. J. Syst. Evol. Microbiol.">
        <title>Complete genome sequence of Corynebacterium casei LMG S-19264T (=DSM 44701T), isolated from a smear-ripened cheese.</title>
        <authorList>
            <consortium name="US DOE Joint Genome Institute (JGI-PGF)"/>
            <person name="Walter F."/>
            <person name="Albersmeier A."/>
            <person name="Kalinowski J."/>
            <person name="Ruckert C."/>
        </authorList>
    </citation>
    <scope>NUCLEOTIDE SEQUENCE</scope>
    <source>
        <strain evidence="4">CGMCC 1.15760</strain>
    </source>
</reference>
<organism evidence="4 5">
    <name type="scientific">Lysinibacillus alkalisoli</name>
    <dbReference type="NCBI Taxonomy" id="1911548"/>
    <lineage>
        <taxon>Bacteria</taxon>
        <taxon>Bacillati</taxon>
        <taxon>Bacillota</taxon>
        <taxon>Bacilli</taxon>
        <taxon>Bacillales</taxon>
        <taxon>Bacillaceae</taxon>
        <taxon>Lysinibacillus</taxon>
    </lineage>
</organism>
<dbReference type="Proteomes" id="UP000616608">
    <property type="component" value="Unassembled WGS sequence"/>
</dbReference>
<dbReference type="Gene3D" id="3.40.640.10">
    <property type="entry name" value="Type I PLP-dependent aspartate aminotransferase-like (Major domain)"/>
    <property type="match status" value="1"/>
</dbReference>
<dbReference type="NCBIfam" id="NF002806">
    <property type="entry name" value="PRK02948.1"/>
    <property type="match status" value="1"/>
</dbReference>
<dbReference type="PANTHER" id="PTHR11601:SF36">
    <property type="entry name" value="CYSTEINE DESULFURASE NIFS-RELATED"/>
    <property type="match status" value="1"/>
</dbReference>
<dbReference type="InterPro" id="IPR000192">
    <property type="entry name" value="Aminotrans_V_dom"/>
</dbReference>
<dbReference type="Gene3D" id="3.90.1150.10">
    <property type="entry name" value="Aspartate Aminotransferase, domain 1"/>
    <property type="match status" value="1"/>
</dbReference>
<keyword evidence="2" id="KW-0663">Pyridoxal phosphate</keyword>
<evidence type="ECO:0000313" key="4">
    <source>
        <dbReference type="EMBL" id="GGG29635.1"/>
    </source>
</evidence>
<dbReference type="PIRSF" id="PIRSF005572">
    <property type="entry name" value="NifS"/>
    <property type="match status" value="1"/>
</dbReference>
<dbReference type="GO" id="GO:0003824">
    <property type="term" value="F:catalytic activity"/>
    <property type="evidence" value="ECO:0007669"/>
    <property type="project" value="UniProtKB-ARBA"/>
</dbReference>
<proteinExistence type="predicted"/>
<name>A0A917G8Y2_9BACI</name>
<evidence type="ECO:0000256" key="2">
    <source>
        <dbReference type="ARBA" id="ARBA00022898"/>
    </source>
</evidence>
<dbReference type="EMBL" id="BMJT01000009">
    <property type="protein sequence ID" value="GGG29635.1"/>
    <property type="molecule type" value="Genomic_DNA"/>
</dbReference>
<evidence type="ECO:0000313" key="5">
    <source>
        <dbReference type="Proteomes" id="UP000616608"/>
    </source>
</evidence>
<dbReference type="PANTHER" id="PTHR11601">
    <property type="entry name" value="CYSTEINE DESULFURYLASE FAMILY MEMBER"/>
    <property type="match status" value="1"/>
</dbReference>